<dbReference type="InParanoid" id="A0A7J8FSR1"/>
<dbReference type="AlphaFoldDB" id="A0A7J8FSR1"/>
<evidence type="ECO:0000313" key="1">
    <source>
        <dbReference type="EMBL" id="KAF6450555.1"/>
    </source>
</evidence>
<organism evidence="1 2">
    <name type="scientific">Molossus molossus</name>
    <name type="common">Pallas' mastiff bat</name>
    <name type="synonym">Vespertilio molossus</name>
    <dbReference type="NCBI Taxonomy" id="27622"/>
    <lineage>
        <taxon>Eukaryota</taxon>
        <taxon>Metazoa</taxon>
        <taxon>Chordata</taxon>
        <taxon>Craniata</taxon>
        <taxon>Vertebrata</taxon>
        <taxon>Euteleostomi</taxon>
        <taxon>Mammalia</taxon>
        <taxon>Eutheria</taxon>
        <taxon>Laurasiatheria</taxon>
        <taxon>Chiroptera</taxon>
        <taxon>Yangochiroptera</taxon>
        <taxon>Molossidae</taxon>
        <taxon>Molossus</taxon>
    </lineage>
</organism>
<evidence type="ECO:0000313" key="2">
    <source>
        <dbReference type="Proteomes" id="UP000550707"/>
    </source>
</evidence>
<reference evidence="1 2" key="1">
    <citation type="journal article" date="2020" name="Nature">
        <title>Six reference-quality genomes reveal evolution of bat adaptations.</title>
        <authorList>
            <person name="Jebb D."/>
            <person name="Huang Z."/>
            <person name="Pippel M."/>
            <person name="Hughes G.M."/>
            <person name="Lavrichenko K."/>
            <person name="Devanna P."/>
            <person name="Winkler S."/>
            <person name="Jermiin L.S."/>
            <person name="Skirmuntt E.C."/>
            <person name="Katzourakis A."/>
            <person name="Burkitt-Gray L."/>
            <person name="Ray D.A."/>
            <person name="Sullivan K.A.M."/>
            <person name="Roscito J.G."/>
            <person name="Kirilenko B.M."/>
            <person name="Davalos L.M."/>
            <person name="Corthals A.P."/>
            <person name="Power M.L."/>
            <person name="Jones G."/>
            <person name="Ransome R.D."/>
            <person name="Dechmann D.K.N."/>
            <person name="Locatelli A.G."/>
            <person name="Puechmaille S.J."/>
            <person name="Fedrigo O."/>
            <person name="Jarvis E.D."/>
            <person name="Hiller M."/>
            <person name="Vernes S.C."/>
            <person name="Myers E.W."/>
            <person name="Teeling E.C."/>
        </authorList>
    </citation>
    <scope>NUCLEOTIDE SEQUENCE [LARGE SCALE GENOMIC DNA]</scope>
    <source>
        <strain evidence="1">MMolMol1</strain>
        <tissue evidence="1">Muscle</tissue>
    </source>
</reference>
<dbReference type="EMBL" id="JACASF010000011">
    <property type="protein sequence ID" value="KAF6450555.1"/>
    <property type="molecule type" value="Genomic_DNA"/>
</dbReference>
<keyword evidence="2" id="KW-1185">Reference proteome</keyword>
<name>A0A7J8FSR1_MOLMO</name>
<proteinExistence type="predicted"/>
<comment type="caution">
    <text evidence="1">The sequence shown here is derived from an EMBL/GenBank/DDBJ whole genome shotgun (WGS) entry which is preliminary data.</text>
</comment>
<accession>A0A7J8FSR1</accession>
<gene>
    <name evidence="1" type="ORF">HJG59_008422</name>
</gene>
<dbReference type="Proteomes" id="UP000550707">
    <property type="component" value="Unassembled WGS sequence"/>
</dbReference>
<sequence length="135" mass="14216">MAGECCCPVGLNSCSAFAVVFGDGSQLLVCASVIWGWMSASQPLLLGVFLDSDWAATVGDGAGFWAVCGFSDWHLGSSATVHWSVLTQSVHWSDGARCAGGLRLLGPSCSHCLLLGKTRDLPKWWDLPMAQGEAP</sequence>
<protein>
    <submittedName>
        <fullName evidence="1">Uncharacterized protein</fullName>
    </submittedName>
</protein>